<evidence type="ECO:0000313" key="2">
    <source>
        <dbReference type="Proteomes" id="UP000254293"/>
    </source>
</evidence>
<proteinExistence type="predicted"/>
<name>A0A377R469_9NEIS</name>
<gene>
    <name evidence="1" type="ORF">NCTC13336_01652</name>
</gene>
<dbReference type="Proteomes" id="UP000254293">
    <property type="component" value="Unassembled WGS sequence"/>
</dbReference>
<reference evidence="1 2" key="1">
    <citation type="submission" date="2018-06" db="EMBL/GenBank/DDBJ databases">
        <authorList>
            <consortium name="Pathogen Informatics"/>
            <person name="Doyle S."/>
        </authorList>
    </citation>
    <scope>NUCLEOTIDE SEQUENCE [LARGE SCALE GENOMIC DNA]</scope>
    <source>
        <strain evidence="1 2">NCTC13336</strain>
    </source>
</reference>
<keyword evidence="2" id="KW-1185">Reference proteome</keyword>
<evidence type="ECO:0000313" key="1">
    <source>
        <dbReference type="EMBL" id="STR02772.1"/>
    </source>
</evidence>
<dbReference type="AlphaFoldDB" id="A0A377R469"/>
<accession>A0A377R469</accession>
<organism evidence="1 2">
    <name type="scientific">Kingella potus</name>
    <dbReference type="NCBI Taxonomy" id="265175"/>
    <lineage>
        <taxon>Bacteria</taxon>
        <taxon>Pseudomonadati</taxon>
        <taxon>Pseudomonadota</taxon>
        <taxon>Betaproteobacteria</taxon>
        <taxon>Neisseriales</taxon>
        <taxon>Neisseriaceae</taxon>
        <taxon>Kingella</taxon>
    </lineage>
</organism>
<sequence>MQAGCGLCKTAECGCGLGKGSAACKNISGRLQYGNPFQTGTKATLCRSRSHAGRTFCRPQEKTAASGRHGGGVLHLPNADRMAAAGIPYVFSEGRNADAAGTGRLKTAFQTACLSVSALLRAGAVQVGCVSVFPPQGVSPGRRMRFAPYGCRGRLKSQAARMAAPHTLHGPLARKQTRGRLKIRFSDGLLAGLGQYCSVMRPFSSHTVRLTSSSS</sequence>
<protein>
    <submittedName>
        <fullName evidence="1">Uncharacterized protein</fullName>
    </submittedName>
</protein>
<dbReference type="EMBL" id="UGJJ01000002">
    <property type="protein sequence ID" value="STR02772.1"/>
    <property type="molecule type" value="Genomic_DNA"/>
</dbReference>